<name>A0A318M4D3_9BIFI</name>
<dbReference type="AlphaFoldDB" id="A0A318M4D3"/>
<reference evidence="1 2" key="1">
    <citation type="submission" date="2018-05" db="EMBL/GenBank/DDBJ databases">
        <title>Reference genomes for bee gut microbiota database.</title>
        <authorList>
            <person name="Ellegaard K.M."/>
        </authorList>
    </citation>
    <scope>NUCLEOTIDE SEQUENCE [LARGE SCALE GENOMIC DNA]</scope>
    <source>
        <strain evidence="1 2">ESL0200</strain>
    </source>
</reference>
<evidence type="ECO:0000313" key="2">
    <source>
        <dbReference type="Proteomes" id="UP000247744"/>
    </source>
</evidence>
<sequence>MRIGRIPQPGIRPILLSQLQGTRITLAALTAPTNQFAVGDPLDDPAMIQDHEQAMSNHENLYPLHRSIHASLVGVIMKRQI</sequence>
<dbReference type="Proteomes" id="UP000247744">
    <property type="component" value="Unassembled WGS sequence"/>
</dbReference>
<evidence type="ECO:0000313" key="1">
    <source>
        <dbReference type="EMBL" id="PXY81263.1"/>
    </source>
</evidence>
<gene>
    <name evidence="1" type="ORF">DKK75_07975</name>
</gene>
<dbReference type="RefSeq" id="WP_110452899.1">
    <property type="nucleotide sequence ID" value="NZ_QGLL01000013.1"/>
</dbReference>
<accession>A0A318M4D3</accession>
<organism evidence="1 2">
    <name type="scientific">Bifidobacterium asteroides</name>
    <dbReference type="NCBI Taxonomy" id="1684"/>
    <lineage>
        <taxon>Bacteria</taxon>
        <taxon>Bacillati</taxon>
        <taxon>Actinomycetota</taxon>
        <taxon>Actinomycetes</taxon>
        <taxon>Bifidobacteriales</taxon>
        <taxon>Bifidobacteriaceae</taxon>
        <taxon>Bifidobacterium</taxon>
    </lineage>
</organism>
<proteinExistence type="predicted"/>
<comment type="caution">
    <text evidence="1">The sequence shown here is derived from an EMBL/GenBank/DDBJ whole genome shotgun (WGS) entry which is preliminary data.</text>
</comment>
<protein>
    <submittedName>
        <fullName evidence="1">Uncharacterized protein</fullName>
    </submittedName>
</protein>
<dbReference type="EMBL" id="QGLL01000013">
    <property type="protein sequence ID" value="PXY81263.1"/>
    <property type="molecule type" value="Genomic_DNA"/>
</dbReference>